<dbReference type="NCBIfam" id="NF033747">
    <property type="entry name" value="class_E_sortase"/>
    <property type="match status" value="1"/>
</dbReference>
<keyword evidence="1" id="KW-0378">Hydrolase</keyword>
<dbReference type="InterPro" id="IPR053465">
    <property type="entry name" value="Sortase_Class_E"/>
</dbReference>
<keyword evidence="3" id="KW-0812">Transmembrane</keyword>
<organism evidence="4 5">
    <name type="scientific">Nocardioides panacihumi</name>
    <dbReference type="NCBI Taxonomy" id="400774"/>
    <lineage>
        <taxon>Bacteria</taxon>
        <taxon>Bacillati</taxon>
        <taxon>Actinomycetota</taxon>
        <taxon>Actinomycetes</taxon>
        <taxon>Propionibacteriales</taxon>
        <taxon>Nocardioidaceae</taxon>
        <taxon>Nocardioides</taxon>
    </lineage>
</organism>
<reference evidence="5" key="1">
    <citation type="journal article" date="2019" name="Int. J. Syst. Evol. Microbiol.">
        <title>The Global Catalogue of Microorganisms (GCM) 10K type strain sequencing project: providing services to taxonomists for standard genome sequencing and annotation.</title>
        <authorList>
            <consortium name="The Broad Institute Genomics Platform"/>
            <consortium name="The Broad Institute Genome Sequencing Center for Infectious Disease"/>
            <person name="Wu L."/>
            <person name="Ma J."/>
        </authorList>
    </citation>
    <scope>NUCLEOTIDE SEQUENCE [LARGE SCALE GENOMIC DNA]</scope>
    <source>
        <strain evidence="5">JCM 15309</strain>
    </source>
</reference>
<dbReference type="Proteomes" id="UP001500571">
    <property type="component" value="Unassembled WGS sequence"/>
</dbReference>
<dbReference type="SUPFAM" id="SSF63817">
    <property type="entry name" value="Sortase"/>
    <property type="match status" value="1"/>
</dbReference>
<dbReference type="InterPro" id="IPR042003">
    <property type="entry name" value="Sortase_E"/>
</dbReference>
<feature type="transmembrane region" description="Helical" evidence="3">
    <location>
        <begin position="38"/>
        <end position="61"/>
    </location>
</feature>
<keyword evidence="3" id="KW-1133">Transmembrane helix</keyword>
<evidence type="ECO:0008006" key="6">
    <source>
        <dbReference type="Google" id="ProtNLM"/>
    </source>
</evidence>
<dbReference type="EMBL" id="BAAAPB010000001">
    <property type="protein sequence ID" value="GAA1956576.1"/>
    <property type="molecule type" value="Genomic_DNA"/>
</dbReference>
<dbReference type="RefSeq" id="WP_344043987.1">
    <property type="nucleotide sequence ID" value="NZ_BAAAPB010000001.1"/>
</dbReference>
<keyword evidence="5" id="KW-1185">Reference proteome</keyword>
<dbReference type="Pfam" id="PF04203">
    <property type="entry name" value="Sortase"/>
    <property type="match status" value="1"/>
</dbReference>
<dbReference type="CDD" id="cd05830">
    <property type="entry name" value="Sortase_E"/>
    <property type="match status" value="1"/>
</dbReference>
<protein>
    <recommendedName>
        <fullName evidence="6">Class E sortase</fullName>
    </recommendedName>
</protein>
<dbReference type="InterPro" id="IPR005754">
    <property type="entry name" value="Sortase"/>
</dbReference>
<name>A0ABP5C5K6_9ACTN</name>
<keyword evidence="3" id="KW-0472">Membrane</keyword>
<accession>A0ABP5C5K6</accession>
<dbReference type="Gene3D" id="2.40.260.10">
    <property type="entry name" value="Sortase"/>
    <property type="match status" value="1"/>
</dbReference>
<evidence type="ECO:0000256" key="2">
    <source>
        <dbReference type="SAM" id="MobiDB-lite"/>
    </source>
</evidence>
<evidence type="ECO:0000256" key="1">
    <source>
        <dbReference type="ARBA" id="ARBA00022801"/>
    </source>
</evidence>
<gene>
    <name evidence="4" type="ORF">GCM10009798_14930</name>
</gene>
<evidence type="ECO:0000313" key="5">
    <source>
        <dbReference type="Proteomes" id="UP001500571"/>
    </source>
</evidence>
<dbReference type="InterPro" id="IPR023365">
    <property type="entry name" value="Sortase_dom-sf"/>
</dbReference>
<comment type="caution">
    <text evidence="4">The sequence shown here is derived from an EMBL/GenBank/DDBJ whole genome shotgun (WGS) entry which is preliminary data.</text>
</comment>
<evidence type="ECO:0000313" key="4">
    <source>
        <dbReference type="EMBL" id="GAA1956576.1"/>
    </source>
</evidence>
<proteinExistence type="predicted"/>
<evidence type="ECO:0000256" key="3">
    <source>
        <dbReference type="SAM" id="Phobius"/>
    </source>
</evidence>
<feature type="region of interest" description="Disordered" evidence="2">
    <location>
        <begin position="1"/>
        <end position="29"/>
    </location>
</feature>
<sequence>MGAPSTQLPPDATSERSDAPAVAADDSRSRTSRWRRRGFWLGTVAIAVGMSLLAYVAWQFWGTTWVSDRHREQALGQIHADWRSTHTAQVKTRFGSASAIVEIPRFGRHYQVPVLEGTDSGVLAVGYGHFPGAAGPGQVGNYALAAHRVTHGEPLRNMPELRVGDLVRIITRTRTYDYRLVTGGDDLVVPLTARWVTTPLPHNPAGGVQPPQAPGQRLITLTTCAELFHTDNRLIAFGVLERSVPHREPGVAPTS</sequence>